<dbReference type="AlphaFoldDB" id="A0A2G5VH10"/>
<evidence type="ECO:0000313" key="1">
    <source>
        <dbReference type="EMBL" id="PIC51032.1"/>
    </source>
</evidence>
<dbReference type="PANTHER" id="PTHR31379">
    <property type="entry name" value="F-BOX C PROTEIN-RELATED-RELATED"/>
    <property type="match status" value="1"/>
</dbReference>
<accession>A0A2G5VH10</accession>
<protein>
    <recommendedName>
        <fullName evidence="3">F-box domain-containing protein</fullName>
    </recommendedName>
</protein>
<dbReference type="EMBL" id="PDUG01000001">
    <property type="protein sequence ID" value="PIC51032.1"/>
    <property type="molecule type" value="Genomic_DNA"/>
</dbReference>
<name>A0A2G5VH10_9PELO</name>
<reference evidence="2" key="1">
    <citation type="submission" date="2017-10" db="EMBL/GenBank/DDBJ databases">
        <title>Rapid genome shrinkage in a self-fertile nematode reveals novel sperm competition proteins.</title>
        <authorList>
            <person name="Yin D."/>
            <person name="Schwarz E.M."/>
            <person name="Thomas C.G."/>
            <person name="Felde R.L."/>
            <person name="Korf I.F."/>
            <person name="Cutter A.D."/>
            <person name="Schartner C.M."/>
            <person name="Ralston E.J."/>
            <person name="Meyer B.J."/>
            <person name="Haag E.S."/>
        </authorList>
    </citation>
    <scope>NUCLEOTIDE SEQUENCE [LARGE SCALE GENOMIC DNA]</scope>
    <source>
        <strain evidence="2">JU1422</strain>
    </source>
</reference>
<evidence type="ECO:0008006" key="3">
    <source>
        <dbReference type="Google" id="ProtNLM"/>
    </source>
</evidence>
<gene>
    <name evidence="1" type="primary">Cnig_chr_I.g170</name>
    <name evidence="1" type="ORF">B9Z55_000170</name>
</gene>
<keyword evidence="2" id="KW-1185">Reference proteome</keyword>
<sequence>MTSTITEEVPKTLPKQQLLHELSQTVFEYMDPSFRFHLSLHLPSLRSIERRTHLHIDKLFFYDNEINVNETMYKLSIDLKYEIEKPPSRISGTVYRDVDEFGFETITEDYMMNGDVFINNYRVSIAVEFGRLRLEDEASVLMETIKKKEPPEFKSILKLTITPKDGEPRIYKSSEIVTIYEGMKMLIAAIFGSRTVIWTVEYMQIWTRSLRWIVSGVKPFARNIQLLRQYSVNSNSLRLICHPTSFPLKNLRLELTYHVLDQEVLLDAENVLFYSCSTTWNVSLMSQLVKISHLKVQIFRISKYVFADLMHFWLQHEKPVGTNPSKWQWDHPQYYPFPMVTQYTMIMLTDE</sequence>
<dbReference type="OrthoDB" id="5910451at2759"/>
<dbReference type="InterPro" id="IPR021942">
    <property type="entry name" value="DUF3557"/>
</dbReference>
<evidence type="ECO:0000313" key="2">
    <source>
        <dbReference type="Proteomes" id="UP000230233"/>
    </source>
</evidence>
<proteinExistence type="predicted"/>
<dbReference type="Proteomes" id="UP000230233">
    <property type="component" value="Chromosome I"/>
</dbReference>
<organism evidence="1 2">
    <name type="scientific">Caenorhabditis nigoni</name>
    <dbReference type="NCBI Taxonomy" id="1611254"/>
    <lineage>
        <taxon>Eukaryota</taxon>
        <taxon>Metazoa</taxon>
        <taxon>Ecdysozoa</taxon>
        <taxon>Nematoda</taxon>
        <taxon>Chromadorea</taxon>
        <taxon>Rhabditida</taxon>
        <taxon>Rhabditina</taxon>
        <taxon>Rhabditomorpha</taxon>
        <taxon>Rhabditoidea</taxon>
        <taxon>Rhabditidae</taxon>
        <taxon>Peloderinae</taxon>
        <taxon>Caenorhabditis</taxon>
    </lineage>
</organism>
<comment type="caution">
    <text evidence="1">The sequence shown here is derived from an EMBL/GenBank/DDBJ whole genome shotgun (WGS) entry which is preliminary data.</text>
</comment>
<dbReference type="PANTHER" id="PTHR31379:SF1">
    <property type="entry name" value="F-BOX C PROTEIN-RELATED"/>
    <property type="match status" value="1"/>
</dbReference>
<dbReference type="Pfam" id="PF12078">
    <property type="entry name" value="DUF3557"/>
    <property type="match status" value="1"/>
</dbReference>